<dbReference type="InterPro" id="IPR002347">
    <property type="entry name" value="SDR_fam"/>
</dbReference>
<name>A0A1I7SUP0_BURXY</name>
<dbReference type="AlphaFoldDB" id="A0A1I7SUP0"/>
<evidence type="ECO:0000313" key="4">
    <source>
        <dbReference type="WBParaSite" id="BXY_1676300.1"/>
    </source>
</evidence>
<dbReference type="EMBL" id="CAJFCV020000005">
    <property type="protein sequence ID" value="CAG9125987.1"/>
    <property type="molecule type" value="Genomic_DNA"/>
</dbReference>
<organism evidence="2 4">
    <name type="scientific">Bursaphelenchus xylophilus</name>
    <name type="common">Pinewood nematode worm</name>
    <name type="synonym">Aphelenchoides xylophilus</name>
    <dbReference type="NCBI Taxonomy" id="6326"/>
    <lineage>
        <taxon>Eukaryota</taxon>
        <taxon>Metazoa</taxon>
        <taxon>Ecdysozoa</taxon>
        <taxon>Nematoda</taxon>
        <taxon>Chromadorea</taxon>
        <taxon>Rhabditida</taxon>
        <taxon>Tylenchina</taxon>
        <taxon>Tylenchomorpha</taxon>
        <taxon>Aphelenchoidea</taxon>
        <taxon>Aphelenchoididae</taxon>
        <taxon>Bursaphelenchus</taxon>
    </lineage>
</organism>
<evidence type="ECO:0000313" key="2">
    <source>
        <dbReference type="Proteomes" id="UP000095284"/>
    </source>
</evidence>
<dbReference type="FunFam" id="3.40.50.720:FF:000084">
    <property type="entry name" value="Short-chain dehydrogenase reductase"/>
    <property type="match status" value="1"/>
</dbReference>
<dbReference type="PANTHER" id="PTHR43975:SF2">
    <property type="entry name" value="EG:BACR7A4.14 PROTEIN-RELATED"/>
    <property type="match status" value="1"/>
</dbReference>
<dbReference type="Proteomes" id="UP000582659">
    <property type="component" value="Unassembled WGS sequence"/>
</dbReference>
<evidence type="ECO:0000313" key="3">
    <source>
        <dbReference type="Proteomes" id="UP000659654"/>
    </source>
</evidence>
<keyword evidence="3" id="KW-1185">Reference proteome</keyword>
<dbReference type="Proteomes" id="UP000095284">
    <property type="component" value="Unplaced"/>
</dbReference>
<gene>
    <name evidence="1" type="ORF">BXYJ_LOCUS12969</name>
</gene>
<proteinExistence type="predicted"/>
<dbReference type="InterPro" id="IPR036291">
    <property type="entry name" value="NAD(P)-bd_dom_sf"/>
</dbReference>
<reference evidence="1" key="2">
    <citation type="submission" date="2020-09" db="EMBL/GenBank/DDBJ databases">
        <authorList>
            <person name="Kikuchi T."/>
        </authorList>
    </citation>
    <scope>NUCLEOTIDE SEQUENCE</scope>
    <source>
        <strain evidence="1">Ka4C1</strain>
    </source>
</reference>
<dbReference type="SUPFAM" id="SSF51735">
    <property type="entry name" value="NAD(P)-binding Rossmann-fold domains"/>
    <property type="match status" value="1"/>
</dbReference>
<dbReference type="SMR" id="A0A1I7SUP0"/>
<accession>A0A1I7SUP0</accession>
<reference evidence="4" key="1">
    <citation type="submission" date="2016-11" db="UniProtKB">
        <authorList>
            <consortium name="WormBaseParasite"/>
        </authorList>
    </citation>
    <scope>IDENTIFICATION</scope>
</reference>
<protein>
    <submittedName>
        <fullName evidence="1">(pine wood nematode) hypothetical protein</fullName>
    </submittedName>
</protein>
<dbReference type="Pfam" id="PF13561">
    <property type="entry name" value="adh_short_C2"/>
    <property type="match status" value="1"/>
</dbReference>
<dbReference type="Gene3D" id="3.40.50.720">
    <property type="entry name" value="NAD(P)-binding Rossmann-like Domain"/>
    <property type="match status" value="1"/>
</dbReference>
<sequence>MPPFSGKTVIVTGSSSGIGREAVRLFARKGANVVIHGQSESKLKEFTASLEKCGLTPDRYLVVQGPIQDEKTRSALINGTLKKFGRIDVLVNNAGAQNDPADPDLDSVHNLEFLFNVNFKSMYDLNDKVYPHLRKTKGNIVNISSAGSQIVPPFAIAYASLKAAVDAYSKGLAVKYGPEVRVNSISPGPTSTEFSSRQQGGNGNLLETFKKIIPKLPLGRIGNPEEVANAIVFVAGKDAKYITGSVIVVDGGFIVGMPYAR</sequence>
<evidence type="ECO:0000313" key="1">
    <source>
        <dbReference type="EMBL" id="CAD5232878.1"/>
    </source>
</evidence>
<dbReference type="PRINTS" id="PR00080">
    <property type="entry name" value="SDRFAMILY"/>
</dbReference>
<dbReference type="PRINTS" id="PR00081">
    <property type="entry name" value="GDHRDH"/>
</dbReference>
<dbReference type="Proteomes" id="UP000659654">
    <property type="component" value="Unassembled WGS sequence"/>
</dbReference>
<dbReference type="OrthoDB" id="47007at2759"/>
<dbReference type="EMBL" id="CAJFDI010000005">
    <property type="protein sequence ID" value="CAD5232878.1"/>
    <property type="molecule type" value="Genomic_DNA"/>
</dbReference>
<dbReference type="PANTHER" id="PTHR43975">
    <property type="entry name" value="ZGC:101858"/>
    <property type="match status" value="1"/>
</dbReference>
<dbReference type="WBParaSite" id="BXY_1676300.1">
    <property type="protein sequence ID" value="BXY_1676300.1"/>
    <property type="gene ID" value="BXY_1676300"/>
</dbReference>
<dbReference type="eggNOG" id="KOG0725">
    <property type="taxonomic scope" value="Eukaryota"/>
</dbReference>